<dbReference type="EMBL" id="JADQBC010000044">
    <property type="protein sequence ID" value="MBR8827817.1"/>
    <property type="molecule type" value="Genomic_DNA"/>
</dbReference>
<accession>A0A941JT22</accession>
<dbReference type="AlphaFoldDB" id="A0A941JT22"/>
<name>A0A941JT22_9CHRO</name>
<dbReference type="Proteomes" id="UP000767446">
    <property type="component" value="Unassembled WGS sequence"/>
</dbReference>
<reference evidence="1" key="1">
    <citation type="submission" date="2021-02" db="EMBL/GenBank/DDBJ databases">
        <title>Metagenome analyses of Stigonema ocellatum DSM 106950, Chlorogloea purpurea SAG 13.99 and Gomphosphaeria aponina DSM 107014.</title>
        <authorList>
            <person name="Marter P."/>
            <person name="Huang S."/>
        </authorList>
    </citation>
    <scope>NUCLEOTIDE SEQUENCE</scope>
    <source>
        <strain evidence="1">JP213</strain>
    </source>
</reference>
<sequence length="108" mass="12290">MLTEIEAEKLALEFLVHDWEIPNDDQEWFEVKTSRLLSEGWYIVELEVPGYPDKWVIQVYDTGECDPCYSFVSPLSSSATTDDLEDLPKSIAEMIATERSSQNNSPGV</sequence>
<proteinExistence type="predicted"/>
<protein>
    <submittedName>
        <fullName evidence="1">Uncharacterized protein</fullName>
    </submittedName>
</protein>
<evidence type="ECO:0000313" key="1">
    <source>
        <dbReference type="EMBL" id="MBR8827817.1"/>
    </source>
</evidence>
<evidence type="ECO:0000313" key="2">
    <source>
        <dbReference type="Proteomes" id="UP000767446"/>
    </source>
</evidence>
<gene>
    <name evidence="1" type="ORF">DSM107014_07920</name>
</gene>
<comment type="caution">
    <text evidence="1">The sequence shown here is derived from an EMBL/GenBank/DDBJ whole genome shotgun (WGS) entry which is preliminary data.</text>
</comment>
<organism evidence="1 2">
    <name type="scientific">Gomphosphaeria aponina SAG 52.96 = DSM 107014</name>
    <dbReference type="NCBI Taxonomy" id="1521640"/>
    <lineage>
        <taxon>Bacteria</taxon>
        <taxon>Bacillati</taxon>
        <taxon>Cyanobacteriota</taxon>
        <taxon>Cyanophyceae</taxon>
        <taxon>Oscillatoriophycideae</taxon>
        <taxon>Chroococcales</taxon>
        <taxon>Gomphosphaeriaceae</taxon>
        <taxon>Gomphosphaeria</taxon>
    </lineage>
</organism>